<sequence length="220" mass="25038">YPDYYEEITNPIALNEIQTKLFASGYASLDVLKRDLNLMFDNAKIYNEPDSQIYKDANTLQKMVQEFEGKELPKSAALANGRTSQKHSNTATGGSVGLGMEDTMMKIIDSLLSSVDKNGDTMFDDFRNLVSRKDYPEYYKIIKEPMSLNTIRKRILAHRYTGWSEFERDMELIIQNARTFNEEESFIVRAALELQVGSLHVSLSLAVCPSTKHTCILETI</sequence>
<keyword evidence="5 8" id="KW-0103">Bromodomain</keyword>
<dbReference type="Pfam" id="PF00439">
    <property type="entry name" value="Bromodomain"/>
    <property type="match status" value="2"/>
</dbReference>
<dbReference type="GO" id="GO:0006338">
    <property type="term" value="P:chromatin remodeling"/>
    <property type="evidence" value="ECO:0007669"/>
    <property type="project" value="InterPro"/>
</dbReference>
<keyword evidence="11" id="KW-1185">Reference proteome</keyword>
<dbReference type="InParanoid" id="A0A3N4LW91"/>
<evidence type="ECO:0000256" key="2">
    <source>
        <dbReference type="ARBA" id="ARBA00022737"/>
    </source>
</evidence>
<dbReference type="SMART" id="SM00297">
    <property type="entry name" value="BROMO"/>
    <property type="match status" value="2"/>
</dbReference>
<feature type="non-terminal residue" evidence="10">
    <location>
        <position position="1"/>
    </location>
</feature>
<keyword evidence="3" id="KW-0156">Chromatin regulator</keyword>
<name>A0A3N4LW91_9PEZI</name>
<evidence type="ECO:0000256" key="6">
    <source>
        <dbReference type="ARBA" id="ARBA00023163"/>
    </source>
</evidence>
<evidence type="ECO:0000256" key="5">
    <source>
        <dbReference type="ARBA" id="ARBA00023117"/>
    </source>
</evidence>
<evidence type="ECO:0000256" key="4">
    <source>
        <dbReference type="ARBA" id="ARBA00023015"/>
    </source>
</evidence>
<dbReference type="Proteomes" id="UP000267821">
    <property type="component" value="Unassembled WGS sequence"/>
</dbReference>
<dbReference type="PANTHER" id="PTHR16062:SF19">
    <property type="entry name" value="PROTEIN POLYBROMO-1"/>
    <property type="match status" value="1"/>
</dbReference>
<dbReference type="PANTHER" id="PTHR16062">
    <property type="entry name" value="SWI/SNF-RELATED"/>
    <property type="match status" value="1"/>
</dbReference>
<evidence type="ECO:0000313" key="10">
    <source>
        <dbReference type="EMBL" id="RPB27176.1"/>
    </source>
</evidence>
<organism evidence="10 11">
    <name type="scientific">Terfezia boudieri ATCC MYA-4762</name>
    <dbReference type="NCBI Taxonomy" id="1051890"/>
    <lineage>
        <taxon>Eukaryota</taxon>
        <taxon>Fungi</taxon>
        <taxon>Dikarya</taxon>
        <taxon>Ascomycota</taxon>
        <taxon>Pezizomycotina</taxon>
        <taxon>Pezizomycetes</taxon>
        <taxon>Pezizales</taxon>
        <taxon>Pezizaceae</taxon>
        <taxon>Terfezia</taxon>
    </lineage>
</organism>
<gene>
    <name evidence="10" type="ORF">L211DRAFT_780521</name>
</gene>
<keyword evidence="2" id="KW-0677">Repeat</keyword>
<evidence type="ECO:0000256" key="3">
    <source>
        <dbReference type="ARBA" id="ARBA00022853"/>
    </source>
</evidence>
<dbReference type="OrthoDB" id="1742084at2759"/>
<evidence type="ECO:0000259" key="9">
    <source>
        <dbReference type="PROSITE" id="PS50014"/>
    </source>
</evidence>
<keyword evidence="6" id="KW-0804">Transcription</keyword>
<accession>A0A3N4LW91</accession>
<dbReference type="EMBL" id="ML121532">
    <property type="protein sequence ID" value="RPB27176.1"/>
    <property type="molecule type" value="Genomic_DNA"/>
</dbReference>
<evidence type="ECO:0000313" key="11">
    <source>
        <dbReference type="Proteomes" id="UP000267821"/>
    </source>
</evidence>
<dbReference type="InterPro" id="IPR001487">
    <property type="entry name" value="Bromodomain"/>
</dbReference>
<dbReference type="GO" id="GO:0003682">
    <property type="term" value="F:chromatin binding"/>
    <property type="evidence" value="ECO:0007669"/>
    <property type="project" value="TreeGrafter"/>
</dbReference>
<dbReference type="STRING" id="1051890.A0A3N4LW91"/>
<comment type="subcellular location">
    <subcellularLocation>
        <location evidence="1">Nucleus</location>
    </subcellularLocation>
</comment>
<feature type="domain" description="Bromo" evidence="9">
    <location>
        <begin position="118"/>
        <end position="188"/>
    </location>
</feature>
<evidence type="ECO:0000256" key="8">
    <source>
        <dbReference type="PROSITE-ProRule" id="PRU00035"/>
    </source>
</evidence>
<evidence type="ECO:0000256" key="7">
    <source>
        <dbReference type="ARBA" id="ARBA00023242"/>
    </source>
</evidence>
<dbReference type="GO" id="GO:0016586">
    <property type="term" value="C:RSC-type complex"/>
    <property type="evidence" value="ECO:0007669"/>
    <property type="project" value="InterPro"/>
</dbReference>
<evidence type="ECO:0000256" key="1">
    <source>
        <dbReference type="ARBA" id="ARBA00004123"/>
    </source>
</evidence>
<dbReference type="SUPFAM" id="SSF47370">
    <property type="entry name" value="Bromodomain"/>
    <property type="match status" value="2"/>
</dbReference>
<dbReference type="Gene3D" id="1.20.920.10">
    <property type="entry name" value="Bromodomain-like"/>
    <property type="match status" value="2"/>
</dbReference>
<keyword evidence="4" id="KW-0805">Transcription regulation</keyword>
<reference evidence="10 11" key="1">
    <citation type="journal article" date="2018" name="Nat. Ecol. Evol.">
        <title>Pezizomycetes genomes reveal the molecular basis of ectomycorrhizal truffle lifestyle.</title>
        <authorList>
            <person name="Murat C."/>
            <person name="Payen T."/>
            <person name="Noel B."/>
            <person name="Kuo A."/>
            <person name="Morin E."/>
            <person name="Chen J."/>
            <person name="Kohler A."/>
            <person name="Krizsan K."/>
            <person name="Balestrini R."/>
            <person name="Da Silva C."/>
            <person name="Montanini B."/>
            <person name="Hainaut M."/>
            <person name="Levati E."/>
            <person name="Barry K.W."/>
            <person name="Belfiori B."/>
            <person name="Cichocki N."/>
            <person name="Clum A."/>
            <person name="Dockter R.B."/>
            <person name="Fauchery L."/>
            <person name="Guy J."/>
            <person name="Iotti M."/>
            <person name="Le Tacon F."/>
            <person name="Lindquist E.A."/>
            <person name="Lipzen A."/>
            <person name="Malagnac F."/>
            <person name="Mello A."/>
            <person name="Molinier V."/>
            <person name="Miyauchi S."/>
            <person name="Poulain J."/>
            <person name="Riccioni C."/>
            <person name="Rubini A."/>
            <person name="Sitrit Y."/>
            <person name="Splivallo R."/>
            <person name="Traeger S."/>
            <person name="Wang M."/>
            <person name="Zifcakova L."/>
            <person name="Wipf D."/>
            <person name="Zambonelli A."/>
            <person name="Paolocci F."/>
            <person name="Nowrousian M."/>
            <person name="Ottonello S."/>
            <person name="Baldrian P."/>
            <person name="Spatafora J.W."/>
            <person name="Henrissat B."/>
            <person name="Nagy L.G."/>
            <person name="Aury J.M."/>
            <person name="Wincker P."/>
            <person name="Grigoriev I.V."/>
            <person name="Bonfante P."/>
            <person name="Martin F.M."/>
        </authorList>
    </citation>
    <scope>NUCLEOTIDE SEQUENCE [LARGE SCALE GENOMIC DNA]</scope>
    <source>
        <strain evidence="10 11">ATCC MYA-4762</strain>
    </source>
</reference>
<feature type="domain" description="Bromo" evidence="9">
    <location>
        <begin position="1"/>
        <end position="54"/>
    </location>
</feature>
<dbReference type="InterPro" id="IPR036427">
    <property type="entry name" value="Bromodomain-like_sf"/>
</dbReference>
<dbReference type="PRINTS" id="PR00503">
    <property type="entry name" value="BROMODOMAIN"/>
</dbReference>
<dbReference type="AlphaFoldDB" id="A0A3N4LW91"/>
<proteinExistence type="predicted"/>
<dbReference type="PROSITE" id="PS50014">
    <property type="entry name" value="BROMODOMAIN_2"/>
    <property type="match status" value="2"/>
</dbReference>
<protein>
    <submittedName>
        <fullName evidence="10">Bromodomain-domain-containing protein</fullName>
    </submittedName>
</protein>
<dbReference type="CDD" id="cd04369">
    <property type="entry name" value="Bromodomain"/>
    <property type="match status" value="1"/>
</dbReference>
<dbReference type="InterPro" id="IPR037382">
    <property type="entry name" value="Rsc/polybromo"/>
</dbReference>
<dbReference type="GO" id="GO:0006368">
    <property type="term" value="P:transcription elongation by RNA polymerase II"/>
    <property type="evidence" value="ECO:0007669"/>
    <property type="project" value="TreeGrafter"/>
</dbReference>
<keyword evidence="7" id="KW-0539">Nucleus</keyword>